<evidence type="ECO:0000256" key="2">
    <source>
        <dbReference type="SAM" id="SignalP"/>
    </source>
</evidence>
<dbReference type="AlphaFoldDB" id="A0A9X3CQ55"/>
<accession>A0A9X3CQ55</accession>
<dbReference type="Gene3D" id="2.40.160.20">
    <property type="match status" value="1"/>
</dbReference>
<keyword evidence="5" id="KW-1185">Reference proteome</keyword>
<evidence type="ECO:0000259" key="3">
    <source>
        <dbReference type="Pfam" id="PF13505"/>
    </source>
</evidence>
<dbReference type="InterPro" id="IPR011250">
    <property type="entry name" value="OMP/PagP_B-barrel"/>
</dbReference>
<comment type="caution">
    <text evidence="4">The sequence shown here is derived from an EMBL/GenBank/DDBJ whole genome shotgun (WGS) entry which is preliminary data.</text>
</comment>
<sequence>MKLAVTLPPLVLALMANSALSYADSSLASNKTLGVDRDYSGHRIGLGIDQGTEIQSTLHFTTIDDWHTQYPQTVDHNDPLNGFKIEYGYDFNRIISLNLGYSKLSHDVKGTHTIGLDHARYYREAKADIDVVNVEAELGYAFIAGSYDLKPYVALGVKHTTGSSSGYIDTGINHERYNHKLDDTASYMALGARLNTPIGLYLDTRLGTSWTLTMGYKF</sequence>
<organism evidence="4 5">
    <name type="scientific">Vibrio qingdaonensis</name>
    <dbReference type="NCBI Taxonomy" id="2829491"/>
    <lineage>
        <taxon>Bacteria</taxon>
        <taxon>Pseudomonadati</taxon>
        <taxon>Pseudomonadota</taxon>
        <taxon>Gammaproteobacteria</taxon>
        <taxon>Vibrionales</taxon>
        <taxon>Vibrionaceae</taxon>
        <taxon>Vibrio</taxon>
    </lineage>
</organism>
<name>A0A9X3CQ55_9VIBR</name>
<protein>
    <submittedName>
        <fullName evidence="4">Porin family protein</fullName>
    </submittedName>
</protein>
<evidence type="ECO:0000313" key="5">
    <source>
        <dbReference type="Proteomes" id="UP001155587"/>
    </source>
</evidence>
<dbReference type="InterPro" id="IPR027385">
    <property type="entry name" value="Beta-barrel_OMP"/>
</dbReference>
<reference evidence="4" key="1">
    <citation type="submission" date="2022-02" db="EMBL/GenBank/DDBJ databases">
        <title>Vibrio sp. nov, a new bacterium isolated from seawater.</title>
        <authorList>
            <person name="Yuan Y."/>
        </authorList>
    </citation>
    <scope>NUCLEOTIDE SEQUENCE</scope>
    <source>
        <strain evidence="4">ZSDZ65</strain>
    </source>
</reference>
<dbReference type="Pfam" id="PF13505">
    <property type="entry name" value="OMP_b-brl"/>
    <property type="match status" value="1"/>
</dbReference>
<evidence type="ECO:0000256" key="1">
    <source>
        <dbReference type="ARBA" id="ARBA00022729"/>
    </source>
</evidence>
<dbReference type="EMBL" id="JAKRRY010000021">
    <property type="protein sequence ID" value="MCW8347365.1"/>
    <property type="molecule type" value="Genomic_DNA"/>
</dbReference>
<dbReference type="Proteomes" id="UP001155587">
    <property type="component" value="Unassembled WGS sequence"/>
</dbReference>
<dbReference type="SUPFAM" id="SSF56925">
    <property type="entry name" value="OMPA-like"/>
    <property type="match status" value="1"/>
</dbReference>
<evidence type="ECO:0000313" key="4">
    <source>
        <dbReference type="EMBL" id="MCW8347365.1"/>
    </source>
</evidence>
<proteinExistence type="predicted"/>
<keyword evidence="1 2" id="KW-0732">Signal</keyword>
<gene>
    <name evidence="4" type="ORF">MD535_15280</name>
</gene>
<feature type="signal peptide" evidence="2">
    <location>
        <begin position="1"/>
        <end position="23"/>
    </location>
</feature>
<feature type="domain" description="Outer membrane protein beta-barrel" evidence="3">
    <location>
        <begin position="56"/>
        <end position="204"/>
    </location>
</feature>
<feature type="chain" id="PRO_5040930062" evidence="2">
    <location>
        <begin position="24"/>
        <end position="218"/>
    </location>
</feature>
<dbReference type="RefSeq" id="WP_265675893.1">
    <property type="nucleotide sequence ID" value="NZ_JAKRRY010000021.1"/>
</dbReference>